<comment type="caution">
    <text evidence="12">The sequence shown here is derived from an EMBL/GenBank/DDBJ whole genome shotgun (WGS) entry which is preliminary data.</text>
</comment>
<evidence type="ECO:0000259" key="11">
    <source>
        <dbReference type="Pfam" id="PF02540"/>
    </source>
</evidence>
<evidence type="ECO:0000256" key="1">
    <source>
        <dbReference type="ARBA" id="ARBA00005859"/>
    </source>
</evidence>
<evidence type="ECO:0000256" key="9">
    <source>
        <dbReference type="RuleBase" id="RU003811"/>
    </source>
</evidence>
<feature type="binding site" description="in other chain" evidence="8">
    <location>
        <begin position="261"/>
        <end position="262"/>
    </location>
    <ligand>
        <name>deamido-NAD(+)</name>
        <dbReference type="ChEBI" id="CHEBI:58437"/>
        <note>ligand shared between two neighboring subunits</note>
    </ligand>
</feature>
<gene>
    <name evidence="8 12" type="primary">nadE</name>
    <name evidence="12" type="ORF">HZY91_09420</name>
</gene>
<reference evidence="12 13" key="1">
    <citation type="submission" date="2020-07" db="EMBL/GenBank/DDBJ databases">
        <title>Facklamia lactis sp. nov., isolated from raw milk.</title>
        <authorList>
            <person name="Doll E.V."/>
            <person name="Huptas C."/>
            <person name="Staib L."/>
            <person name="Wenning M."/>
            <person name="Scherer S."/>
        </authorList>
    </citation>
    <scope>NUCLEOTIDE SEQUENCE [LARGE SCALE GENOMIC DNA]</scope>
    <source>
        <strain evidence="12 13">DSM 111018</strain>
    </source>
</reference>
<keyword evidence="6 8" id="KW-0460">Magnesium</keyword>
<dbReference type="EMBL" id="JACBXQ010000006">
    <property type="protein sequence ID" value="MBG9987086.1"/>
    <property type="molecule type" value="Genomic_DNA"/>
</dbReference>
<feature type="binding site" evidence="8">
    <location>
        <begin position="47"/>
        <end position="54"/>
    </location>
    <ligand>
        <name>ATP</name>
        <dbReference type="ChEBI" id="CHEBI:30616"/>
    </ligand>
</feature>
<dbReference type="InterPro" id="IPR003694">
    <property type="entry name" value="NAD_synthase"/>
</dbReference>
<feature type="binding site" evidence="8">
    <location>
        <position position="190"/>
    </location>
    <ligand>
        <name>ATP</name>
        <dbReference type="ChEBI" id="CHEBI:30616"/>
    </ligand>
</feature>
<dbReference type="NCBIfam" id="TIGR00552">
    <property type="entry name" value="nadE"/>
    <property type="match status" value="1"/>
</dbReference>
<dbReference type="InterPro" id="IPR014729">
    <property type="entry name" value="Rossmann-like_a/b/a_fold"/>
</dbReference>
<evidence type="ECO:0000256" key="4">
    <source>
        <dbReference type="ARBA" id="ARBA00022741"/>
    </source>
</evidence>
<protein>
    <recommendedName>
        <fullName evidence="8 10">NH(3)-dependent NAD(+) synthetase</fullName>
        <ecNumber evidence="8 10">6.3.1.5</ecNumber>
    </recommendedName>
</protein>
<keyword evidence="4 8" id="KW-0547">Nucleotide-binding</keyword>
<feature type="binding site" description="in other chain" evidence="8">
    <location>
        <position position="174"/>
    </location>
    <ligand>
        <name>deamido-NAD(+)</name>
        <dbReference type="ChEBI" id="CHEBI:58437"/>
        <note>ligand shared between two neighboring subunits</note>
    </ligand>
</feature>
<feature type="binding site" evidence="8">
    <location>
        <position position="166"/>
    </location>
    <ligand>
        <name>Mg(2+)</name>
        <dbReference type="ChEBI" id="CHEBI:18420"/>
    </ligand>
</feature>
<comment type="pathway">
    <text evidence="8">Cofactor biosynthesis; NAD(+) biosynthesis; NAD(+) from deamido-NAD(+) (ammonia route): step 1/1.</text>
</comment>
<dbReference type="EC" id="6.3.1.5" evidence="8 10"/>
<dbReference type="Proteomes" id="UP000721415">
    <property type="component" value="Unassembled WGS sequence"/>
</dbReference>
<keyword evidence="2 8" id="KW-0436">Ligase</keyword>
<feature type="binding site" description="in other chain" evidence="8">
    <location>
        <position position="141"/>
    </location>
    <ligand>
        <name>deamido-NAD(+)</name>
        <dbReference type="ChEBI" id="CHEBI:58437"/>
        <note>ligand shared between two neighboring subunits</note>
    </ligand>
</feature>
<dbReference type="CDD" id="cd00553">
    <property type="entry name" value="NAD_synthase"/>
    <property type="match status" value="1"/>
</dbReference>
<name>A0ABS0LSE4_9LACT</name>
<evidence type="ECO:0000256" key="7">
    <source>
        <dbReference type="ARBA" id="ARBA00023027"/>
    </source>
</evidence>
<dbReference type="SUPFAM" id="SSF52402">
    <property type="entry name" value="Adenine nucleotide alpha hydrolases-like"/>
    <property type="match status" value="1"/>
</dbReference>
<dbReference type="PANTHER" id="PTHR23090">
    <property type="entry name" value="NH 3 /GLUTAMINE-DEPENDENT NAD + SYNTHETASE"/>
    <property type="match status" value="1"/>
</dbReference>
<keyword evidence="3 8" id="KW-0479">Metal-binding</keyword>
<proteinExistence type="inferred from homology"/>
<evidence type="ECO:0000313" key="13">
    <source>
        <dbReference type="Proteomes" id="UP000721415"/>
    </source>
</evidence>
<keyword evidence="13" id="KW-1185">Reference proteome</keyword>
<dbReference type="InterPro" id="IPR022926">
    <property type="entry name" value="NH(3)-dep_NAD(+)_synth"/>
</dbReference>
<accession>A0ABS0LSE4</accession>
<organism evidence="12 13">
    <name type="scientific">Facklamia lactis</name>
    <dbReference type="NCBI Taxonomy" id="2749967"/>
    <lineage>
        <taxon>Bacteria</taxon>
        <taxon>Bacillati</taxon>
        <taxon>Bacillota</taxon>
        <taxon>Bacilli</taxon>
        <taxon>Lactobacillales</taxon>
        <taxon>Aerococcaceae</taxon>
        <taxon>Facklamia</taxon>
    </lineage>
</organism>
<dbReference type="HAMAP" id="MF_00193">
    <property type="entry name" value="NadE_ammonia_dep"/>
    <property type="match status" value="1"/>
</dbReference>
<dbReference type="PANTHER" id="PTHR23090:SF7">
    <property type="entry name" value="NH(3)-DEPENDENT NAD(+) SYNTHETASE"/>
    <property type="match status" value="1"/>
</dbReference>
<dbReference type="RefSeq" id="WP_197116170.1">
    <property type="nucleotide sequence ID" value="NZ_JACBXQ010000006.1"/>
</dbReference>
<keyword evidence="5 8" id="KW-0067">ATP-binding</keyword>
<dbReference type="InterPro" id="IPR022310">
    <property type="entry name" value="NAD/GMP_synthase"/>
</dbReference>
<dbReference type="Gene3D" id="3.40.50.620">
    <property type="entry name" value="HUPs"/>
    <property type="match status" value="1"/>
</dbReference>
<dbReference type="NCBIfam" id="NF001979">
    <property type="entry name" value="PRK00768.1"/>
    <property type="match status" value="1"/>
</dbReference>
<comment type="catalytic activity">
    <reaction evidence="8 10">
        <text>deamido-NAD(+) + NH4(+) + ATP = AMP + diphosphate + NAD(+) + H(+)</text>
        <dbReference type="Rhea" id="RHEA:21188"/>
        <dbReference type="ChEBI" id="CHEBI:15378"/>
        <dbReference type="ChEBI" id="CHEBI:28938"/>
        <dbReference type="ChEBI" id="CHEBI:30616"/>
        <dbReference type="ChEBI" id="CHEBI:33019"/>
        <dbReference type="ChEBI" id="CHEBI:57540"/>
        <dbReference type="ChEBI" id="CHEBI:58437"/>
        <dbReference type="ChEBI" id="CHEBI:456215"/>
        <dbReference type="EC" id="6.3.1.5"/>
    </reaction>
</comment>
<evidence type="ECO:0000256" key="10">
    <source>
        <dbReference type="RuleBase" id="RU003812"/>
    </source>
</evidence>
<evidence type="ECO:0000256" key="6">
    <source>
        <dbReference type="ARBA" id="ARBA00022842"/>
    </source>
</evidence>
<evidence type="ECO:0000256" key="8">
    <source>
        <dbReference type="HAMAP-Rule" id="MF_00193"/>
    </source>
</evidence>
<sequence length="275" mass="31351">MRPLQAEIIKSLCVKPHIDPEKEVKQTIEFLKEYLKKHKGLKSYVLGISGGQDSTLAGKLTQIAVEEIRQETQDDSYQFIAVRLPYGRQNDEQDALAALKFIEPDKVFTLNIQMATDSMVKDLKNAHIEISDYNKGNVKARQRMIMQYVVAGHFSGAVIGTDHAAESVTGFYTKYGDGAADIVPLWRLTKGQGRQMLQYLGCPEALYRKIPTADLEEERPMLSDEEALGVSYEVIDEYLQGKSITEKEAETIEAWYLKTQHKRHMPITIFDDFWR</sequence>
<keyword evidence="7 8" id="KW-0520">NAD</keyword>
<comment type="similarity">
    <text evidence="1 8 9">Belongs to the NAD synthetase family.</text>
</comment>
<feature type="binding site" evidence="8">
    <location>
        <position position="161"/>
    </location>
    <ligand>
        <name>ATP</name>
        <dbReference type="ChEBI" id="CHEBI:30616"/>
    </ligand>
</feature>
<feature type="binding site" evidence="8">
    <location>
        <position position="181"/>
    </location>
    <ligand>
        <name>deamido-NAD(+)</name>
        <dbReference type="ChEBI" id="CHEBI:58437"/>
        <note>ligand shared between two neighboring subunits</note>
    </ligand>
</feature>
<feature type="binding site" evidence="8">
    <location>
        <position position="53"/>
    </location>
    <ligand>
        <name>Mg(2+)</name>
        <dbReference type="ChEBI" id="CHEBI:18420"/>
    </ligand>
</feature>
<comment type="function">
    <text evidence="8">Catalyzes the ATP-dependent amidation of deamido-NAD to form NAD. Uses ammonia as a nitrogen source.</text>
</comment>
<comment type="subunit">
    <text evidence="8">Homodimer.</text>
</comment>
<dbReference type="Pfam" id="PF02540">
    <property type="entry name" value="NAD_synthase"/>
    <property type="match status" value="1"/>
</dbReference>
<feature type="domain" description="NAD/GMP synthase" evidence="11">
    <location>
        <begin position="24"/>
        <end position="266"/>
    </location>
</feature>
<dbReference type="GO" id="GO:0008795">
    <property type="term" value="F:NAD+ synthase activity"/>
    <property type="evidence" value="ECO:0007669"/>
    <property type="project" value="UniProtKB-EC"/>
</dbReference>
<evidence type="ECO:0000256" key="2">
    <source>
        <dbReference type="ARBA" id="ARBA00022598"/>
    </source>
</evidence>
<evidence type="ECO:0000256" key="5">
    <source>
        <dbReference type="ARBA" id="ARBA00022840"/>
    </source>
</evidence>
<evidence type="ECO:0000313" key="12">
    <source>
        <dbReference type="EMBL" id="MBG9987086.1"/>
    </source>
</evidence>
<feature type="binding site" evidence="8">
    <location>
        <position position="212"/>
    </location>
    <ligand>
        <name>ATP</name>
        <dbReference type="ChEBI" id="CHEBI:30616"/>
    </ligand>
</feature>
<evidence type="ECO:0000256" key="3">
    <source>
        <dbReference type="ARBA" id="ARBA00022723"/>
    </source>
</evidence>